<dbReference type="Pfam" id="PF01042">
    <property type="entry name" value="Ribonuc_L-PSP"/>
    <property type="match status" value="1"/>
</dbReference>
<sequence>MIQRYECNGRLARVVEYNGILYLTGRTCGEYEGIQNQTRGLLKILEDTLEKYGSDKCHILKAQIFLKDIKRDFQAMNEVWESWVIPGYEPARATVQAAMAREHLLIEIVMTAAKCDSKKS</sequence>
<dbReference type="PROSITE" id="PS01094">
    <property type="entry name" value="UPF0076"/>
    <property type="match status" value="1"/>
</dbReference>
<dbReference type="InterPro" id="IPR035959">
    <property type="entry name" value="RutC-like_sf"/>
</dbReference>
<dbReference type="PANTHER" id="PTHR47328">
    <property type="match status" value="1"/>
</dbReference>
<dbReference type="CDD" id="cd06150">
    <property type="entry name" value="YjgF_YER057c_UK114_like_2"/>
    <property type="match status" value="1"/>
</dbReference>
<evidence type="ECO:0000313" key="3">
    <source>
        <dbReference type="Proteomes" id="UP000658131"/>
    </source>
</evidence>
<dbReference type="InterPro" id="IPR035709">
    <property type="entry name" value="YoaB-like"/>
</dbReference>
<gene>
    <name evidence="2" type="ORF">H8717_15155</name>
</gene>
<dbReference type="InterPro" id="IPR006175">
    <property type="entry name" value="YjgF/YER057c/UK114"/>
</dbReference>
<dbReference type="RefSeq" id="WP_262401087.1">
    <property type="nucleotide sequence ID" value="NZ_JACRTB010000046.1"/>
</dbReference>
<keyword evidence="3" id="KW-1185">Reference proteome</keyword>
<dbReference type="InterPro" id="IPR019897">
    <property type="entry name" value="RidA_CS"/>
</dbReference>
<evidence type="ECO:0000256" key="1">
    <source>
        <dbReference type="ARBA" id="ARBA00010552"/>
    </source>
</evidence>
<comment type="similarity">
    <text evidence="1">Belongs to the RutC family.</text>
</comment>
<dbReference type="Gene3D" id="3.30.1330.40">
    <property type="entry name" value="RutC-like"/>
    <property type="match status" value="1"/>
</dbReference>
<comment type="caution">
    <text evidence="2">The sequence shown here is derived from an EMBL/GenBank/DDBJ whole genome shotgun (WGS) entry which is preliminary data.</text>
</comment>
<dbReference type="EMBL" id="JACRTB010000046">
    <property type="protein sequence ID" value="MBC8577731.1"/>
    <property type="molecule type" value="Genomic_DNA"/>
</dbReference>
<dbReference type="Proteomes" id="UP000658131">
    <property type="component" value="Unassembled WGS sequence"/>
</dbReference>
<name>A0ABR7NMT7_9FIRM</name>
<protein>
    <submittedName>
        <fullName evidence="2">RidA family protein</fullName>
    </submittedName>
</protein>
<accession>A0ABR7NMT7</accession>
<dbReference type="SUPFAM" id="SSF55298">
    <property type="entry name" value="YjgF-like"/>
    <property type="match status" value="1"/>
</dbReference>
<evidence type="ECO:0000313" key="2">
    <source>
        <dbReference type="EMBL" id="MBC8577731.1"/>
    </source>
</evidence>
<organism evidence="2 3">
    <name type="scientific">Yanshouia hominis</name>
    <dbReference type="NCBI Taxonomy" id="2763673"/>
    <lineage>
        <taxon>Bacteria</taxon>
        <taxon>Bacillati</taxon>
        <taxon>Bacillota</taxon>
        <taxon>Clostridia</taxon>
        <taxon>Eubacteriales</taxon>
        <taxon>Oscillospiraceae</taxon>
        <taxon>Yanshouia</taxon>
    </lineage>
</organism>
<dbReference type="PANTHER" id="PTHR47328:SF1">
    <property type="entry name" value="RUTC FAMILY PROTEIN YOAB"/>
    <property type="match status" value="1"/>
</dbReference>
<reference evidence="2 3" key="1">
    <citation type="submission" date="2020-08" db="EMBL/GenBank/DDBJ databases">
        <title>Genome public.</title>
        <authorList>
            <person name="Liu C."/>
            <person name="Sun Q."/>
        </authorList>
    </citation>
    <scope>NUCLEOTIDE SEQUENCE [LARGE SCALE GENOMIC DNA]</scope>
    <source>
        <strain evidence="2 3">BX1</strain>
    </source>
</reference>
<proteinExistence type="inferred from homology"/>